<dbReference type="OrthoDB" id="20900at2759"/>
<accession>A0A4Q2DFW5</accession>
<sequence>MFAILHTKYKLKPQLAKGSAPQQEQNDSSISVPLNVDRIRCCSTIITNLLCTVTTRPVQVPSGLLIKYAIALVGASPDGQVEGFVDPVTRAMEISVVPSLWKYGCEIITTLAENIPHCLEPALSQLYTVLAHRLEQSLTQEQRASVLETLQQLLQASSFIDSVILPNRIMRAVLPSLTIVLSSSNAVDASAEDSKSNKGKKKAKNYTGDEVFKVSRDVICPTETDAKVLLSALQVVKYCLQNPNLSSSQSSLASRILLSIQLSLSQLSPSVLSPDPQVFCQVQQTVLAICTGMASTSTISLQRALPLLFNESLKTGDTELQSAFDLLIHPRLPPIVRPIPLTQSLTLFRVEESEEEAVARKLLRLEFGDESLPIPNPREQDTIMEDAVPPAPVPRVQQNGGGEAFRLPFLSNQPAVPQQPQPQPTVQSAAPKIWQNEQQQKQDFTPTVTQAAISPSEKQKLNSGQPRNNAAASSSSFLIPQSNSDAEDQDEEIPTIDMASDSEEEGDDE</sequence>
<evidence type="ECO:0000313" key="2">
    <source>
        <dbReference type="EMBL" id="RXW17846.1"/>
    </source>
</evidence>
<dbReference type="InterPro" id="IPR016024">
    <property type="entry name" value="ARM-type_fold"/>
</dbReference>
<dbReference type="STRING" id="2316362.A0A4Q2DFW5"/>
<dbReference type="Proteomes" id="UP000290288">
    <property type="component" value="Unassembled WGS sequence"/>
</dbReference>
<feature type="compositionally biased region" description="Polar residues" evidence="1">
    <location>
        <begin position="436"/>
        <end position="453"/>
    </location>
</feature>
<evidence type="ECO:0008006" key="4">
    <source>
        <dbReference type="Google" id="ProtNLM"/>
    </source>
</evidence>
<protein>
    <recommendedName>
        <fullName evidence="4">Pre-rRNA-processing protein RIX1</fullName>
    </recommendedName>
</protein>
<reference evidence="2 3" key="1">
    <citation type="submission" date="2019-01" db="EMBL/GenBank/DDBJ databases">
        <title>Draft genome sequence of Psathyrella aberdarensis IHI B618.</title>
        <authorList>
            <person name="Buettner E."/>
            <person name="Kellner H."/>
        </authorList>
    </citation>
    <scope>NUCLEOTIDE SEQUENCE [LARGE SCALE GENOMIC DNA]</scope>
    <source>
        <strain evidence="2 3">IHI B618</strain>
    </source>
</reference>
<feature type="region of interest" description="Disordered" evidence="1">
    <location>
        <begin position="436"/>
        <end position="509"/>
    </location>
</feature>
<proteinExistence type="predicted"/>
<organism evidence="2 3">
    <name type="scientific">Candolleomyces aberdarensis</name>
    <dbReference type="NCBI Taxonomy" id="2316362"/>
    <lineage>
        <taxon>Eukaryota</taxon>
        <taxon>Fungi</taxon>
        <taxon>Dikarya</taxon>
        <taxon>Basidiomycota</taxon>
        <taxon>Agaricomycotina</taxon>
        <taxon>Agaricomycetes</taxon>
        <taxon>Agaricomycetidae</taxon>
        <taxon>Agaricales</taxon>
        <taxon>Agaricineae</taxon>
        <taxon>Psathyrellaceae</taxon>
        <taxon>Candolleomyces</taxon>
    </lineage>
</organism>
<dbReference type="EMBL" id="SDEE01000308">
    <property type="protein sequence ID" value="RXW17846.1"/>
    <property type="molecule type" value="Genomic_DNA"/>
</dbReference>
<feature type="compositionally biased region" description="Acidic residues" evidence="1">
    <location>
        <begin position="485"/>
        <end position="509"/>
    </location>
</feature>
<comment type="caution">
    <text evidence="2">The sequence shown here is derived from an EMBL/GenBank/DDBJ whole genome shotgun (WGS) entry which is preliminary data.</text>
</comment>
<evidence type="ECO:0000256" key="1">
    <source>
        <dbReference type="SAM" id="MobiDB-lite"/>
    </source>
</evidence>
<keyword evidence="3" id="KW-1185">Reference proteome</keyword>
<dbReference type="AlphaFoldDB" id="A0A4Q2DFW5"/>
<dbReference type="SUPFAM" id="SSF48371">
    <property type="entry name" value="ARM repeat"/>
    <property type="match status" value="1"/>
</dbReference>
<gene>
    <name evidence="2" type="ORF">EST38_g7991</name>
</gene>
<evidence type="ECO:0000313" key="3">
    <source>
        <dbReference type="Proteomes" id="UP000290288"/>
    </source>
</evidence>
<name>A0A4Q2DFW5_9AGAR</name>
<feature type="compositionally biased region" description="Polar residues" evidence="1">
    <location>
        <begin position="461"/>
        <end position="484"/>
    </location>
</feature>